<accession>A0ABW0TTW8</accession>
<gene>
    <name evidence="2" type="ORF">ACFPTP_00945</name>
</gene>
<keyword evidence="3" id="KW-1185">Reference proteome</keyword>
<dbReference type="EMBL" id="JBHSNP010000002">
    <property type="protein sequence ID" value="MFC5601833.1"/>
    <property type="molecule type" value="Genomic_DNA"/>
</dbReference>
<evidence type="ECO:0000313" key="3">
    <source>
        <dbReference type="Proteomes" id="UP001596071"/>
    </source>
</evidence>
<dbReference type="RefSeq" id="WP_381441493.1">
    <property type="nucleotide sequence ID" value="NZ_JBHSNP010000002.1"/>
</dbReference>
<proteinExistence type="predicted"/>
<protein>
    <submittedName>
        <fullName evidence="2">Uncharacterized protein</fullName>
    </submittedName>
</protein>
<feature type="signal peptide" evidence="1">
    <location>
        <begin position="1"/>
        <end position="25"/>
    </location>
</feature>
<evidence type="ECO:0000313" key="2">
    <source>
        <dbReference type="EMBL" id="MFC5601833.1"/>
    </source>
</evidence>
<sequence length="52" mass="5558">MRKKLSILLLAALFATFAGSGTALAMEQNDSVDATAKGRENFKPPEILPPQV</sequence>
<name>A0ABW0TTW8_9BACL</name>
<organism evidence="2 3">
    <name type="scientific">Sporosarcina koreensis</name>
    <dbReference type="NCBI Taxonomy" id="334735"/>
    <lineage>
        <taxon>Bacteria</taxon>
        <taxon>Bacillati</taxon>
        <taxon>Bacillota</taxon>
        <taxon>Bacilli</taxon>
        <taxon>Bacillales</taxon>
        <taxon>Caryophanaceae</taxon>
        <taxon>Sporosarcina</taxon>
    </lineage>
</organism>
<dbReference type="Proteomes" id="UP001596071">
    <property type="component" value="Unassembled WGS sequence"/>
</dbReference>
<feature type="chain" id="PRO_5045967624" evidence="1">
    <location>
        <begin position="26"/>
        <end position="52"/>
    </location>
</feature>
<comment type="caution">
    <text evidence="2">The sequence shown here is derived from an EMBL/GenBank/DDBJ whole genome shotgun (WGS) entry which is preliminary data.</text>
</comment>
<reference evidence="3" key="1">
    <citation type="journal article" date="2019" name="Int. J. Syst. Evol. Microbiol.">
        <title>The Global Catalogue of Microorganisms (GCM) 10K type strain sequencing project: providing services to taxonomists for standard genome sequencing and annotation.</title>
        <authorList>
            <consortium name="The Broad Institute Genomics Platform"/>
            <consortium name="The Broad Institute Genome Sequencing Center for Infectious Disease"/>
            <person name="Wu L."/>
            <person name="Ma J."/>
        </authorList>
    </citation>
    <scope>NUCLEOTIDE SEQUENCE [LARGE SCALE GENOMIC DNA]</scope>
    <source>
        <strain evidence="3">KACC 11299</strain>
    </source>
</reference>
<keyword evidence="1" id="KW-0732">Signal</keyword>
<evidence type="ECO:0000256" key="1">
    <source>
        <dbReference type="SAM" id="SignalP"/>
    </source>
</evidence>